<dbReference type="STRING" id="1963862.B4O97_17000"/>
<dbReference type="EMBL" id="MWQY01000025">
    <property type="protein sequence ID" value="ORC31211.1"/>
    <property type="molecule type" value="Genomic_DNA"/>
</dbReference>
<dbReference type="Pfam" id="PF01257">
    <property type="entry name" value="2Fe-2S_thioredx"/>
    <property type="match status" value="1"/>
</dbReference>
<sequence>MKDSVVVKICTGTACYVQGGSFLLDLENKLNSEELAAVRIQGVGCLGCCGDSSGPRPPFAMVDDTLFGGIDIDELTEIVRGKLQDKGNTRQNHE</sequence>
<keyword evidence="2" id="KW-1185">Reference proteome</keyword>
<dbReference type="Proteomes" id="UP000192343">
    <property type="component" value="Unassembled WGS sequence"/>
</dbReference>
<organism evidence="1 2">
    <name type="scientific">Marispirochaeta aestuarii</name>
    <dbReference type="NCBI Taxonomy" id="1963862"/>
    <lineage>
        <taxon>Bacteria</taxon>
        <taxon>Pseudomonadati</taxon>
        <taxon>Spirochaetota</taxon>
        <taxon>Spirochaetia</taxon>
        <taxon>Spirochaetales</taxon>
        <taxon>Spirochaetaceae</taxon>
        <taxon>Marispirochaeta</taxon>
    </lineage>
</organism>
<evidence type="ECO:0000313" key="1">
    <source>
        <dbReference type="EMBL" id="ORC31211.1"/>
    </source>
</evidence>
<gene>
    <name evidence="1" type="ORF">B4O97_17000</name>
</gene>
<comment type="caution">
    <text evidence="1">The sequence shown here is derived from an EMBL/GenBank/DDBJ whole genome shotgun (WGS) entry which is preliminary data.</text>
</comment>
<proteinExistence type="predicted"/>
<dbReference type="InterPro" id="IPR036249">
    <property type="entry name" value="Thioredoxin-like_sf"/>
</dbReference>
<dbReference type="OrthoDB" id="9807975at2"/>
<dbReference type="SUPFAM" id="SSF52833">
    <property type="entry name" value="Thioredoxin-like"/>
    <property type="match status" value="1"/>
</dbReference>
<accession>A0A1Y1RTY4</accession>
<dbReference type="AlphaFoldDB" id="A0A1Y1RTY4"/>
<name>A0A1Y1RTY4_9SPIO</name>
<protein>
    <recommendedName>
        <fullName evidence="3">NADH dehydrogenase</fullName>
    </recommendedName>
</protein>
<evidence type="ECO:0008006" key="3">
    <source>
        <dbReference type="Google" id="ProtNLM"/>
    </source>
</evidence>
<evidence type="ECO:0000313" key="2">
    <source>
        <dbReference type="Proteomes" id="UP000192343"/>
    </source>
</evidence>
<dbReference type="RefSeq" id="WP_083052707.1">
    <property type="nucleotide sequence ID" value="NZ_MWQY01000025.1"/>
</dbReference>
<dbReference type="Gene3D" id="3.40.30.10">
    <property type="entry name" value="Glutaredoxin"/>
    <property type="match status" value="1"/>
</dbReference>
<reference evidence="1 2" key="1">
    <citation type="submission" date="2017-03" db="EMBL/GenBank/DDBJ databases">
        <title>Draft Genome sequence of Marispirochaeta sp. strain JC444.</title>
        <authorList>
            <person name="Shivani Y."/>
            <person name="Subhash Y."/>
            <person name="Sasikala C."/>
            <person name="Ramana C."/>
        </authorList>
    </citation>
    <scope>NUCLEOTIDE SEQUENCE [LARGE SCALE GENOMIC DNA]</scope>
    <source>
        <strain evidence="1 2">JC444</strain>
    </source>
</reference>